<sequence length="33" mass="3966">MLNVVFDLNPDLYGLYMYEVQIIQTAPFFYIAY</sequence>
<protein>
    <submittedName>
        <fullName evidence="1">Uncharacterized protein</fullName>
    </submittedName>
</protein>
<evidence type="ECO:0000313" key="1">
    <source>
        <dbReference type="EMBL" id="JAD21125.1"/>
    </source>
</evidence>
<dbReference type="AlphaFoldDB" id="A0A0A8Y7L1"/>
<dbReference type="EMBL" id="GBRH01276770">
    <property type="protein sequence ID" value="JAD21125.1"/>
    <property type="molecule type" value="Transcribed_RNA"/>
</dbReference>
<accession>A0A0A8Y7L1</accession>
<reference evidence="1" key="1">
    <citation type="submission" date="2014-09" db="EMBL/GenBank/DDBJ databases">
        <authorList>
            <person name="Magalhaes I.L.F."/>
            <person name="Oliveira U."/>
            <person name="Santos F.R."/>
            <person name="Vidigal T.H.D.A."/>
            <person name="Brescovit A.D."/>
            <person name="Santos A.J."/>
        </authorList>
    </citation>
    <scope>NUCLEOTIDE SEQUENCE</scope>
    <source>
        <tissue evidence="1">Shoot tissue taken approximately 20 cm above the soil surface</tissue>
    </source>
</reference>
<reference evidence="1" key="2">
    <citation type="journal article" date="2015" name="Data Brief">
        <title>Shoot transcriptome of the giant reed, Arundo donax.</title>
        <authorList>
            <person name="Barrero R.A."/>
            <person name="Guerrero F.D."/>
            <person name="Moolhuijzen P."/>
            <person name="Goolsby J.A."/>
            <person name="Tidwell J."/>
            <person name="Bellgard S.E."/>
            <person name="Bellgard M.I."/>
        </authorList>
    </citation>
    <scope>NUCLEOTIDE SEQUENCE</scope>
    <source>
        <tissue evidence="1">Shoot tissue taken approximately 20 cm above the soil surface</tissue>
    </source>
</reference>
<proteinExistence type="predicted"/>
<name>A0A0A8Y7L1_ARUDO</name>
<organism evidence="1">
    <name type="scientific">Arundo donax</name>
    <name type="common">Giant reed</name>
    <name type="synonym">Donax arundinaceus</name>
    <dbReference type="NCBI Taxonomy" id="35708"/>
    <lineage>
        <taxon>Eukaryota</taxon>
        <taxon>Viridiplantae</taxon>
        <taxon>Streptophyta</taxon>
        <taxon>Embryophyta</taxon>
        <taxon>Tracheophyta</taxon>
        <taxon>Spermatophyta</taxon>
        <taxon>Magnoliopsida</taxon>
        <taxon>Liliopsida</taxon>
        <taxon>Poales</taxon>
        <taxon>Poaceae</taxon>
        <taxon>PACMAD clade</taxon>
        <taxon>Arundinoideae</taxon>
        <taxon>Arundineae</taxon>
        <taxon>Arundo</taxon>
    </lineage>
</organism>